<feature type="domain" description="SPOR" evidence="6">
    <location>
        <begin position="313"/>
        <end position="389"/>
    </location>
</feature>
<organism evidence="7">
    <name type="scientific">Thermocrinis ruber</name>
    <dbReference type="NCBI Taxonomy" id="75906"/>
    <lineage>
        <taxon>Bacteria</taxon>
        <taxon>Pseudomonadati</taxon>
        <taxon>Aquificota</taxon>
        <taxon>Aquificia</taxon>
        <taxon>Aquificales</taxon>
        <taxon>Aquificaceae</taxon>
        <taxon>Thermocrinis</taxon>
    </lineage>
</organism>
<dbReference type="PROSITE" id="PS50293">
    <property type="entry name" value="TPR_REGION"/>
    <property type="match status" value="1"/>
</dbReference>
<evidence type="ECO:0000256" key="2">
    <source>
        <dbReference type="ARBA" id="ARBA00022803"/>
    </source>
</evidence>
<feature type="chain" id="PRO_5028005336" evidence="5">
    <location>
        <begin position="18"/>
        <end position="389"/>
    </location>
</feature>
<dbReference type="PANTHER" id="PTHR45586">
    <property type="entry name" value="TPR REPEAT-CONTAINING PROTEIN PA4667"/>
    <property type="match status" value="1"/>
</dbReference>
<feature type="region of interest" description="Disordered" evidence="4">
    <location>
        <begin position="259"/>
        <end position="311"/>
    </location>
</feature>
<dbReference type="InterPro" id="IPR036680">
    <property type="entry name" value="SPOR-like_sf"/>
</dbReference>
<evidence type="ECO:0000256" key="5">
    <source>
        <dbReference type="SAM" id="SignalP"/>
    </source>
</evidence>
<accession>A0A7C5WXT1</accession>
<gene>
    <name evidence="7" type="ORF">ENN04_00515</name>
</gene>
<feature type="repeat" description="TPR" evidence="3">
    <location>
        <begin position="62"/>
        <end position="95"/>
    </location>
</feature>
<dbReference type="Gene3D" id="3.30.70.1070">
    <property type="entry name" value="Sporulation related repeat"/>
    <property type="match status" value="1"/>
</dbReference>
<dbReference type="InterPro" id="IPR011990">
    <property type="entry name" value="TPR-like_helical_dom_sf"/>
</dbReference>
<dbReference type="PANTHER" id="PTHR45586:SF1">
    <property type="entry name" value="LIPOPOLYSACCHARIDE ASSEMBLY PROTEIN B"/>
    <property type="match status" value="1"/>
</dbReference>
<dbReference type="SUPFAM" id="SSF110997">
    <property type="entry name" value="Sporulation related repeat"/>
    <property type="match status" value="1"/>
</dbReference>
<keyword evidence="2 3" id="KW-0802">TPR repeat</keyword>
<feature type="signal peptide" evidence="5">
    <location>
        <begin position="1"/>
        <end position="17"/>
    </location>
</feature>
<dbReference type="PROSITE" id="PS50005">
    <property type="entry name" value="TPR"/>
    <property type="match status" value="2"/>
</dbReference>
<dbReference type="Pfam" id="PF05036">
    <property type="entry name" value="SPOR"/>
    <property type="match status" value="1"/>
</dbReference>
<feature type="compositionally biased region" description="Basic and acidic residues" evidence="4">
    <location>
        <begin position="298"/>
        <end position="311"/>
    </location>
</feature>
<dbReference type="AlphaFoldDB" id="A0A7C5WXT1"/>
<comment type="caution">
    <text evidence="7">The sequence shown here is derived from an EMBL/GenBank/DDBJ whole genome shotgun (WGS) entry which is preliminary data.</text>
</comment>
<dbReference type="Gene3D" id="1.25.40.10">
    <property type="entry name" value="Tetratricopeptide repeat domain"/>
    <property type="match status" value="2"/>
</dbReference>
<keyword evidence="5" id="KW-0732">Signal</keyword>
<dbReference type="Pfam" id="PF13432">
    <property type="entry name" value="TPR_16"/>
    <property type="match status" value="1"/>
</dbReference>
<reference evidence="7" key="1">
    <citation type="journal article" date="2020" name="mSystems">
        <title>Genome- and Community-Level Interaction Insights into Carbon Utilization and Element Cycling Functions of Hydrothermarchaeota in Hydrothermal Sediment.</title>
        <authorList>
            <person name="Zhou Z."/>
            <person name="Liu Y."/>
            <person name="Xu W."/>
            <person name="Pan J."/>
            <person name="Luo Z.H."/>
            <person name="Li M."/>
        </authorList>
    </citation>
    <scope>NUCLEOTIDE SEQUENCE [LARGE SCALE GENOMIC DNA]</scope>
    <source>
        <strain evidence="7">SpSt-114</strain>
    </source>
</reference>
<dbReference type="Pfam" id="PF13174">
    <property type="entry name" value="TPR_6"/>
    <property type="match status" value="1"/>
</dbReference>
<name>A0A7C5WXT1_9AQUI</name>
<evidence type="ECO:0000256" key="4">
    <source>
        <dbReference type="SAM" id="MobiDB-lite"/>
    </source>
</evidence>
<dbReference type="InterPro" id="IPR019734">
    <property type="entry name" value="TPR_rpt"/>
</dbReference>
<evidence type="ECO:0000256" key="3">
    <source>
        <dbReference type="PROSITE-ProRule" id="PRU00339"/>
    </source>
</evidence>
<dbReference type="PROSITE" id="PS51724">
    <property type="entry name" value="SPOR"/>
    <property type="match status" value="1"/>
</dbReference>
<dbReference type="EMBL" id="DSAC01000006">
    <property type="protein sequence ID" value="HHO73112.1"/>
    <property type="molecule type" value="Genomic_DNA"/>
</dbReference>
<evidence type="ECO:0000313" key="7">
    <source>
        <dbReference type="EMBL" id="HHO73112.1"/>
    </source>
</evidence>
<evidence type="ECO:0000259" key="6">
    <source>
        <dbReference type="PROSITE" id="PS51724"/>
    </source>
</evidence>
<dbReference type="SMART" id="SM00028">
    <property type="entry name" value="TPR"/>
    <property type="match status" value="6"/>
</dbReference>
<feature type="repeat" description="TPR" evidence="3">
    <location>
        <begin position="96"/>
        <end position="129"/>
    </location>
</feature>
<keyword evidence="1" id="KW-0677">Repeat</keyword>
<proteinExistence type="predicted"/>
<dbReference type="SUPFAM" id="SSF81901">
    <property type="entry name" value="HCP-like"/>
    <property type="match status" value="1"/>
</dbReference>
<feature type="compositionally biased region" description="Basic and acidic residues" evidence="4">
    <location>
        <begin position="259"/>
        <end position="291"/>
    </location>
</feature>
<dbReference type="InterPro" id="IPR007730">
    <property type="entry name" value="SPOR-like_dom"/>
</dbReference>
<dbReference type="InterPro" id="IPR051012">
    <property type="entry name" value="CellSynth/LPSAsmb/PSIAsmb"/>
</dbReference>
<sequence>MRFLLILIWLVFFLSCAPTTKEEQVKDWLYYYDFGMSALSARNYSEAIANFFIATQKAPNEPKVWNALGIAYMEVSEYEKAESAFRKALEVDKKFTEARLNLGVMYFRKKDYENALREIRTALADETFPHKHIAFYYLARIYKALDDQNLYLENLRKATAYNPMFFEAQLELANAYEEMGDYRSALDVYRNLLNNGINTPQIELSMARLLFYTEDYENAKLFIKRLIENKQADASQKAQAYELLNQILVKEQERLISRERASAQKEREKPKVEGKKQELPPKEGPISKEKITNQTEPEIAKPERKTENKPAEVQKERVFRIQLGAFSSEESAKAWKEKIEKELGIKDIMIVEQLGIYRVLYGSFKSRAEAEAQIERLKSYNLYGFIVQD</sequence>
<dbReference type="PROSITE" id="PS51257">
    <property type="entry name" value="PROKAR_LIPOPROTEIN"/>
    <property type="match status" value="1"/>
</dbReference>
<dbReference type="GO" id="GO:0042834">
    <property type="term" value="F:peptidoglycan binding"/>
    <property type="evidence" value="ECO:0007669"/>
    <property type="project" value="InterPro"/>
</dbReference>
<evidence type="ECO:0000256" key="1">
    <source>
        <dbReference type="ARBA" id="ARBA00022737"/>
    </source>
</evidence>
<protein>
    <submittedName>
        <fullName evidence="7">Tetratricopeptide repeat protein</fullName>
    </submittedName>
</protein>